<dbReference type="PANTHER" id="PTHR11941:SF45">
    <property type="entry name" value="ENOYL-COA DELTA ISOMERASE 1, MITOCHONDRIAL"/>
    <property type="match status" value="1"/>
</dbReference>
<evidence type="ECO:0000313" key="1">
    <source>
        <dbReference type="EMBL" id="KIZ02165.1"/>
    </source>
</evidence>
<organism evidence="1 2">
    <name type="scientific">Monoraphidium neglectum</name>
    <dbReference type="NCBI Taxonomy" id="145388"/>
    <lineage>
        <taxon>Eukaryota</taxon>
        <taxon>Viridiplantae</taxon>
        <taxon>Chlorophyta</taxon>
        <taxon>core chlorophytes</taxon>
        <taxon>Chlorophyceae</taxon>
        <taxon>CS clade</taxon>
        <taxon>Sphaeropleales</taxon>
        <taxon>Selenastraceae</taxon>
        <taxon>Monoraphidium</taxon>
    </lineage>
</organism>
<dbReference type="CDD" id="cd06558">
    <property type="entry name" value="crotonase-like"/>
    <property type="match status" value="1"/>
</dbReference>
<evidence type="ECO:0000313" key="2">
    <source>
        <dbReference type="Proteomes" id="UP000054498"/>
    </source>
</evidence>
<dbReference type="GeneID" id="25738671"/>
<protein>
    <submittedName>
        <fullName evidence="1">3,2-trans-enoyl-CoA isomerase</fullName>
        <ecNumber evidence="1">5.3.3.8</ecNumber>
    </submittedName>
</protein>
<dbReference type="GO" id="GO:0005739">
    <property type="term" value="C:mitochondrion"/>
    <property type="evidence" value="ECO:0007669"/>
    <property type="project" value="TreeGrafter"/>
</dbReference>
<dbReference type="SUPFAM" id="SSF52096">
    <property type="entry name" value="ClpP/crotonase"/>
    <property type="match status" value="1"/>
</dbReference>
<accession>A0A0D2MGG4</accession>
<dbReference type="RefSeq" id="XP_013901184.1">
    <property type="nucleotide sequence ID" value="XM_014045730.1"/>
</dbReference>
<dbReference type="GO" id="GO:0004165">
    <property type="term" value="F:delta(3)-delta(2)-enoyl-CoA isomerase activity"/>
    <property type="evidence" value="ECO:0007669"/>
    <property type="project" value="UniProtKB-EC"/>
</dbReference>
<keyword evidence="1" id="KW-0413">Isomerase</keyword>
<gene>
    <name evidence="1" type="ORF">MNEG_5794</name>
</gene>
<dbReference type="InterPro" id="IPR001753">
    <property type="entry name" value="Enoyl-CoA_hydra/iso"/>
</dbReference>
<sequence length="271" mass="29324">MQHITVERPPGRPWALVLVHKEPVNSFDTALWAALGGTLRKLEADSSVRGVVFASGLKREVFTAGNDLKELYAPNTSADRYKEFWLAQSSLLEGLYSSRLATAAAIRGACPAGGCCIALCCDARFMTPNGTMGLNEVPLGIPVPKFWAALMGRTIGQAAAERLVLAGRMVPSAEALRLGLVDSLTSDDSQEAVVRAATDWIEAAVKLPPEARAATKQGQRAAFCDEWRRYYQDEEPRFGWGAISDPRAVARLEAVIRRLSGGKSQAVHSKL</sequence>
<keyword evidence="2" id="KW-1185">Reference proteome</keyword>
<dbReference type="EMBL" id="KK101106">
    <property type="protein sequence ID" value="KIZ02165.1"/>
    <property type="molecule type" value="Genomic_DNA"/>
</dbReference>
<dbReference type="Gene3D" id="3.90.226.10">
    <property type="entry name" value="2-enoyl-CoA Hydratase, Chain A, domain 1"/>
    <property type="match status" value="1"/>
</dbReference>
<dbReference type="KEGG" id="mng:MNEG_5794"/>
<dbReference type="AlphaFoldDB" id="A0A0D2MGG4"/>
<dbReference type="GO" id="GO:0006635">
    <property type="term" value="P:fatty acid beta-oxidation"/>
    <property type="evidence" value="ECO:0007669"/>
    <property type="project" value="TreeGrafter"/>
</dbReference>
<dbReference type="Proteomes" id="UP000054498">
    <property type="component" value="Unassembled WGS sequence"/>
</dbReference>
<dbReference type="Pfam" id="PF00378">
    <property type="entry name" value="ECH_1"/>
    <property type="match status" value="1"/>
</dbReference>
<proteinExistence type="predicted"/>
<reference evidence="1 2" key="1">
    <citation type="journal article" date="2013" name="BMC Genomics">
        <title>Reconstruction of the lipid metabolism for the microalga Monoraphidium neglectum from its genome sequence reveals characteristics suitable for biofuel production.</title>
        <authorList>
            <person name="Bogen C."/>
            <person name="Al-Dilaimi A."/>
            <person name="Albersmeier A."/>
            <person name="Wichmann J."/>
            <person name="Grundmann M."/>
            <person name="Rupp O."/>
            <person name="Lauersen K.J."/>
            <person name="Blifernez-Klassen O."/>
            <person name="Kalinowski J."/>
            <person name="Goesmann A."/>
            <person name="Mussgnug J.H."/>
            <person name="Kruse O."/>
        </authorList>
    </citation>
    <scope>NUCLEOTIDE SEQUENCE [LARGE SCALE GENOMIC DNA]</scope>
    <source>
        <strain evidence="1 2">SAG 48.87</strain>
    </source>
</reference>
<dbReference type="STRING" id="145388.A0A0D2MGG4"/>
<name>A0A0D2MGG4_9CHLO</name>
<dbReference type="OrthoDB" id="410701at2759"/>
<dbReference type="InterPro" id="IPR029045">
    <property type="entry name" value="ClpP/crotonase-like_dom_sf"/>
</dbReference>
<dbReference type="EC" id="5.3.3.8" evidence="1"/>
<dbReference type="PANTHER" id="PTHR11941">
    <property type="entry name" value="ENOYL-COA HYDRATASE-RELATED"/>
    <property type="match status" value="1"/>
</dbReference>